<proteinExistence type="predicted"/>
<name>A0A7J6B9V2_AMEME</name>
<protein>
    <submittedName>
        <fullName evidence="1">Uncharacterized protein</fullName>
    </submittedName>
</protein>
<evidence type="ECO:0000313" key="2">
    <source>
        <dbReference type="Proteomes" id="UP000593565"/>
    </source>
</evidence>
<evidence type="ECO:0000313" key="1">
    <source>
        <dbReference type="EMBL" id="KAF4091844.1"/>
    </source>
</evidence>
<comment type="caution">
    <text evidence="1">The sequence shown here is derived from an EMBL/GenBank/DDBJ whole genome shotgun (WGS) entry which is preliminary data.</text>
</comment>
<accession>A0A7J6B9V2</accession>
<sequence length="84" mass="9193">MNGAFHVFGLFSTRMIWSGGSISGATALSAPDACRPCQANVFTSLYAPAEKPQRASRADQDKLDVFLQCHTERFLKRLLSLSLS</sequence>
<dbReference type="AlphaFoldDB" id="A0A7J6B9V2"/>
<feature type="non-terminal residue" evidence="1">
    <location>
        <position position="1"/>
    </location>
</feature>
<dbReference type="EMBL" id="JAAGNN010000003">
    <property type="protein sequence ID" value="KAF4091844.1"/>
    <property type="molecule type" value="Genomic_DNA"/>
</dbReference>
<keyword evidence="2" id="KW-1185">Reference proteome</keyword>
<reference evidence="1 2" key="1">
    <citation type="submission" date="2020-02" db="EMBL/GenBank/DDBJ databases">
        <title>A chromosome-scale genome assembly of the black bullhead catfish (Ameiurus melas).</title>
        <authorList>
            <person name="Wen M."/>
            <person name="Zham M."/>
            <person name="Cabau C."/>
            <person name="Klopp C."/>
            <person name="Donnadieu C."/>
            <person name="Roques C."/>
            <person name="Bouchez O."/>
            <person name="Lampietro C."/>
            <person name="Jouanno E."/>
            <person name="Herpin A."/>
            <person name="Louis A."/>
            <person name="Berthelot C."/>
            <person name="Parey E."/>
            <person name="Roest-Crollius H."/>
            <person name="Braasch I."/>
            <person name="Postlethwait J."/>
            <person name="Robinson-Rechavi M."/>
            <person name="Echchiki A."/>
            <person name="Begum T."/>
            <person name="Montfort J."/>
            <person name="Schartl M."/>
            <person name="Bobe J."/>
            <person name="Guiguen Y."/>
        </authorList>
    </citation>
    <scope>NUCLEOTIDE SEQUENCE [LARGE SCALE GENOMIC DNA]</scope>
    <source>
        <strain evidence="1">M_S1</strain>
        <tissue evidence="1">Blood</tissue>
    </source>
</reference>
<gene>
    <name evidence="1" type="ORF">AMELA_G00041700</name>
</gene>
<organism evidence="1 2">
    <name type="scientific">Ameiurus melas</name>
    <name type="common">Black bullhead</name>
    <name type="synonym">Silurus melas</name>
    <dbReference type="NCBI Taxonomy" id="219545"/>
    <lineage>
        <taxon>Eukaryota</taxon>
        <taxon>Metazoa</taxon>
        <taxon>Chordata</taxon>
        <taxon>Craniata</taxon>
        <taxon>Vertebrata</taxon>
        <taxon>Euteleostomi</taxon>
        <taxon>Actinopterygii</taxon>
        <taxon>Neopterygii</taxon>
        <taxon>Teleostei</taxon>
        <taxon>Ostariophysi</taxon>
        <taxon>Siluriformes</taxon>
        <taxon>Ictaluridae</taxon>
        <taxon>Ameiurus</taxon>
    </lineage>
</organism>
<dbReference type="Proteomes" id="UP000593565">
    <property type="component" value="Unassembled WGS sequence"/>
</dbReference>